<evidence type="ECO:0000313" key="4">
    <source>
        <dbReference type="EMBL" id="KAL3312132.1"/>
    </source>
</evidence>
<evidence type="ECO:0000256" key="3">
    <source>
        <dbReference type="RuleBase" id="RU000461"/>
    </source>
</evidence>
<keyword evidence="5" id="KW-1185">Reference proteome</keyword>
<evidence type="ECO:0008006" key="6">
    <source>
        <dbReference type="Google" id="ProtNLM"/>
    </source>
</evidence>
<dbReference type="InterPro" id="IPR050196">
    <property type="entry name" value="Cytochrome_P450_Monoox"/>
</dbReference>
<protein>
    <recommendedName>
        <fullName evidence="6">Cytochrome P450</fullName>
    </recommendedName>
</protein>
<name>A0ABD2PZ73_9PLAT</name>
<dbReference type="SUPFAM" id="SSF48264">
    <property type="entry name" value="Cytochrome P450"/>
    <property type="match status" value="1"/>
</dbReference>
<dbReference type="GO" id="GO:0004497">
    <property type="term" value="F:monooxygenase activity"/>
    <property type="evidence" value="ECO:0007669"/>
    <property type="project" value="UniProtKB-KW"/>
</dbReference>
<dbReference type="EMBL" id="JBJKFK010001842">
    <property type="protein sequence ID" value="KAL3312132.1"/>
    <property type="molecule type" value="Genomic_DNA"/>
</dbReference>
<dbReference type="PRINTS" id="PR00463">
    <property type="entry name" value="EP450I"/>
</dbReference>
<dbReference type="PANTHER" id="PTHR24291:SF201">
    <property type="entry name" value="CYTOCHROME P450, FAMILY 4, SUBFAMILY B, POLYPEPTIDE 7"/>
    <property type="match status" value="1"/>
</dbReference>
<keyword evidence="3" id="KW-0560">Oxidoreductase</keyword>
<comment type="similarity">
    <text evidence="1 3">Belongs to the cytochrome P450 family.</text>
</comment>
<dbReference type="InterPro" id="IPR036396">
    <property type="entry name" value="Cyt_P450_sf"/>
</dbReference>
<organism evidence="4 5">
    <name type="scientific">Cichlidogyrus casuarinus</name>
    <dbReference type="NCBI Taxonomy" id="1844966"/>
    <lineage>
        <taxon>Eukaryota</taxon>
        <taxon>Metazoa</taxon>
        <taxon>Spiralia</taxon>
        <taxon>Lophotrochozoa</taxon>
        <taxon>Platyhelminthes</taxon>
        <taxon>Monogenea</taxon>
        <taxon>Monopisthocotylea</taxon>
        <taxon>Dactylogyridea</taxon>
        <taxon>Ancyrocephalidae</taxon>
        <taxon>Cichlidogyrus</taxon>
    </lineage>
</organism>
<keyword evidence="2 3" id="KW-0408">Iron</keyword>
<evidence type="ECO:0000256" key="2">
    <source>
        <dbReference type="PIRSR" id="PIRSR602401-1"/>
    </source>
</evidence>
<keyword evidence="3" id="KW-0503">Monooxygenase</keyword>
<dbReference type="PANTHER" id="PTHR24291">
    <property type="entry name" value="CYTOCHROME P450 FAMILY 4"/>
    <property type="match status" value="1"/>
</dbReference>
<dbReference type="Proteomes" id="UP001626550">
    <property type="component" value="Unassembled WGS sequence"/>
</dbReference>
<dbReference type="InterPro" id="IPR001128">
    <property type="entry name" value="Cyt_P450"/>
</dbReference>
<dbReference type="PRINTS" id="PR00385">
    <property type="entry name" value="P450"/>
</dbReference>
<comment type="caution">
    <text evidence="4">The sequence shown here is derived from an EMBL/GenBank/DDBJ whole genome shotgun (WGS) entry which is preliminary data.</text>
</comment>
<keyword evidence="2 3" id="KW-0349">Heme</keyword>
<dbReference type="Pfam" id="PF00067">
    <property type="entry name" value="p450"/>
    <property type="match status" value="1"/>
</dbReference>
<evidence type="ECO:0000256" key="1">
    <source>
        <dbReference type="ARBA" id="ARBA00010617"/>
    </source>
</evidence>
<comment type="cofactor">
    <cofactor evidence="2">
        <name>heme</name>
        <dbReference type="ChEBI" id="CHEBI:30413"/>
    </cofactor>
</comment>
<dbReference type="InterPro" id="IPR017972">
    <property type="entry name" value="Cyt_P450_CS"/>
</dbReference>
<gene>
    <name evidence="4" type="ORF">Ciccas_009278</name>
</gene>
<dbReference type="InterPro" id="IPR002401">
    <property type="entry name" value="Cyt_P450_E_grp-I"/>
</dbReference>
<dbReference type="GO" id="GO:0046872">
    <property type="term" value="F:metal ion binding"/>
    <property type="evidence" value="ECO:0007669"/>
    <property type="project" value="UniProtKB-KW"/>
</dbReference>
<sequence length="522" mass="59650">MKSCSVVDRVMFPKHYTIDLKVDKRQFCYLLGTAVGLKVLHLTVKNVVDRWRLRGLPGLRNDPIIGSGLEINKMKKSEEFMDLLNDVSKRFENEPMWIIWIGLRPVIFIQSGATMEPILTSSTYLGKAYDEAKEFFGDGLFISSGQKWRDRRKLLTPAFHIDIIKSFKDSIHHHVMNTVAYIGKQNGASFDIQAKLGESTFTNLLETQFGFEGEWTSCISQELRKEYFFALRTLLVNNSLKVSSLICKIPILRHFTTIMATERKYKQTLIKITKTLIATKIEQRNKETVRPTRLLNLLIDQLQRPNSGITIEDVVDEVNAFVFAGFDTSTSALTWIFFQLALDQQVQEKLRKELLDRFKPGTALSLDELNSLIYLDCVIKECMRVYTPVPVIARRDHSLVVPIEDGKTFTIPANVPVRLFISGVHKYKKAWGDDADVFDPDRFLDPARDARTKNAFNFIPFSAGPRNCIGQRYAIFVIKAFIAQLIMNFRLKTQLTRDTLKPCLAATLFAKDGLIVTAEKLT</sequence>
<dbReference type="PROSITE" id="PS00086">
    <property type="entry name" value="CYTOCHROME_P450"/>
    <property type="match status" value="1"/>
</dbReference>
<dbReference type="AlphaFoldDB" id="A0ABD2PZ73"/>
<feature type="binding site" description="axial binding residue" evidence="2">
    <location>
        <position position="468"/>
    </location>
    <ligand>
        <name>heme</name>
        <dbReference type="ChEBI" id="CHEBI:30413"/>
    </ligand>
    <ligandPart>
        <name>Fe</name>
        <dbReference type="ChEBI" id="CHEBI:18248"/>
    </ligandPart>
</feature>
<proteinExistence type="inferred from homology"/>
<keyword evidence="2 3" id="KW-0479">Metal-binding</keyword>
<accession>A0ABD2PZ73</accession>
<reference evidence="4 5" key="1">
    <citation type="submission" date="2024-11" db="EMBL/GenBank/DDBJ databases">
        <title>Adaptive evolution of stress response genes in parasites aligns with host niche diversity.</title>
        <authorList>
            <person name="Hahn C."/>
            <person name="Resl P."/>
        </authorList>
    </citation>
    <scope>NUCLEOTIDE SEQUENCE [LARGE SCALE GENOMIC DNA]</scope>
    <source>
        <strain evidence="4">EGGRZ-B1_66</strain>
        <tissue evidence="4">Body</tissue>
    </source>
</reference>
<evidence type="ECO:0000313" key="5">
    <source>
        <dbReference type="Proteomes" id="UP001626550"/>
    </source>
</evidence>
<dbReference type="Gene3D" id="1.10.630.10">
    <property type="entry name" value="Cytochrome P450"/>
    <property type="match status" value="1"/>
</dbReference>